<evidence type="ECO:0000259" key="11">
    <source>
        <dbReference type="SMART" id="SM00484"/>
    </source>
</evidence>
<dbReference type="PANTHER" id="PTHR11081">
    <property type="entry name" value="FLAP ENDONUCLEASE FAMILY MEMBER"/>
    <property type="match status" value="1"/>
</dbReference>
<dbReference type="CDD" id="cd09857">
    <property type="entry name" value="PIN_EXO1"/>
    <property type="match status" value="1"/>
</dbReference>
<comment type="cofactor">
    <cofactor evidence="9">
        <name>Mg(2+)</name>
        <dbReference type="ChEBI" id="CHEBI:18420"/>
    </cofactor>
    <text evidence="9">Binds 2 magnesium ions per subunit. They probably participate in the reaction catalyzed by the enzyme. May bind an additional third magnesium ion after substrate binding.</text>
</comment>
<reference evidence="13" key="1">
    <citation type="submission" date="2019-03" db="EMBL/GenBank/DDBJ databases">
        <title>Long read genome sequence of the mycoparasitic Pythium oligandrum ATCC 38472 isolated from sugarbeet rhizosphere.</title>
        <authorList>
            <person name="Gaulin E."/>
        </authorList>
    </citation>
    <scope>NUCLEOTIDE SEQUENCE</scope>
    <source>
        <strain evidence="13">ATCC 38472_TT</strain>
    </source>
</reference>
<dbReference type="InterPro" id="IPR044752">
    <property type="entry name" value="PIN-like_EXO1"/>
</dbReference>
<dbReference type="InterPro" id="IPR006086">
    <property type="entry name" value="XPG-I_dom"/>
</dbReference>
<dbReference type="SUPFAM" id="SSF47807">
    <property type="entry name" value="5' to 3' exonuclease, C-terminal subdomain"/>
    <property type="match status" value="1"/>
</dbReference>
<feature type="compositionally biased region" description="Polar residues" evidence="10">
    <location>
        <begin position="396"/>
        <end position="409"/>
    </location>
</feature>
<protein>
    <recommendedName>
        <fullName evidence="9">Exonuclease 1</fullName>
        <ecNumber evidence="9">3.1.-.-</ecNumber>
    </recommendedName>
</protein>
<feature type="domain" description="XPG-I" evidence="11">
    <location>
        <begin position="149"/>
        <end position="233"/>
    </location>
</feature>
<dbReference type="EC" id="3.1.-.-" evidence="9"/>
<keyword evidence="6" id="KW-0496">Mitochondrion</keyword>
<dbReference type="Gene3D" id="3.40.50.1010">
    <property type="entry name" value="5'-nuclease"/>
    <property type="match status" value="1"/>
</dbReference>
<dbReference type="PRINTS" id="PR00853">
    <property type="entry name" value="XPGRADSUPER"/>
</dbReference>
<evidence type="ECO:0000259" key="12">
    <source>
        <dbReference type="SMART" id="SM00485"/>
    </source>
</evidence>
<evidence type="ECO:0000256" key="5">
    <source>
        <dbReference type="ARBA" id="ARBA00022801"/>
    </source>
</evidence>
<keyword evidence="9" id="KW-0460">Magnesium</keyword>
<proteinExistence type="inferred from homology"/>
<keyword evidence="9" id="KW-0238">DNA-binding</keyword>
<sequence>MGIEGFLRQLKDAVEETHLRRYAGQTMVVDAFSWLHKACYGCAFDLATGRETDTYVRYMLRKVDLMKNCGIRDVILVFDGQRLPLKASTHEKRQHYKQENRKRALEHMAESRRLHGDAKKDEFSKAYQHFQKAVSITPEIVQNVQNALRQAMIPFVVAPFEADAQMVWMCKAGIASGIVTEDSDVFVYCMAAGVESPVLFKLDDGGVVQALSRRILHQKTANTTNAFLKKIHCLATGEKDATRMFVQFCALSGCDFLDSLPNMGIVTALKHIFNFRGAPGALRVQRILAKLRSSNVQVPSDFHERFQQTESIFFHHIIFNPVTASCEFLIDDAHANCFPDVFDRVLSSMGMTHGAQDLHTHQLASSKSFLGQVPPRGDMIAMYNGDLCPRTRQRTDSSSTAPKPSTSQAKEALPRSESDNVIEIQDEENEGFVQRKKPKAPAPVVDPAAQARKQEMREVQRDASMRSLLNAYAHCTSSAVEKEEVKATTKLLEQVTQAPEPSKPSSAPIARSTVFSIKELAERHSRSVISKTIAVQKPQGQTPEPTSLKRRLPPPTPLIKAKQMRRTSTSPQAGRTTLLQFFQKQN</sequence>
<evidence type="ECO:0000313" key="14">
    <source>
        <dbReference type="Proteomes" id="UP000794436"/>
    </source>
</evidence>
<dbReference type="Pfam" id="PF00867">
    <property type="entry name" value="XPG_I"/>
    <property type="match status" value="1"/>
</dbReference>
<gene>
    <name evidence="13" type="ORF">Poli38472_000233</name>
</gene>
<dbReference type="GO" id="GO:0006281">
    <property type="term" value="P:DNA repair"/>
    <property type="evidence" value="ECO:0007669"/>
    <property type="project" value="UniProtKB-UniRule"/>
</dbReference>
<dbReference type="AlphaFoldDB" id="A0A8K1CC25"/>
<evidence type="ECO:0000256" key="1">
    <source>
        <dbReference type="ARBA" id="ARBA00004123"/>
    </source>
</evidence>
<dbReference type="EMBL" id="SPLM01000108">
    <property type="protein sequence ID" value="TMW60191.1"/>
    <property type="molecule type" value="Genomic_DNA"/>
</dbReference>
<keyword evidence="9" id="KW-0269">Exonuclease</keyword>
<dbReference type="GO" id="GO:0005634">
    <property type="term" value="C:nucleus"/>
    <property type="evidence" value="ECO:0007669"/>
    <property type="project" value="UniProtKB-SubCell"/>
</dbReference>
<feature type="domain" description="XPG N-terminal" evidence="12">
    <location>
        <begin position="1"/>
        <end position="100"/>
    </location>
</feature>
<accession>A0A8K1CC25</accession>
<dbReference type="InterPro" id="IPR029060">
    <property type="entry name" value="PIN-like_dom_sf"/>
</dbReference>
<keyword evidence="9" id="KW-0479">Metal-binding</keyword>
<dbReference type="InterPro" id="IPR006085">
    <property type="entry name" value="XPG_DNA_repair_N"/>
</dbReference>
<comment type="subcellular location">
    <subcellularLocation>
        <location evidence="1 9">Nucleus</location>
    </subcellularLocation>
</comment>
<keyword evidence="5 9" id="KW-0378">Hydrolase</keyword>
<dbReference type="Proteomes" id="UP000794436">
    <property type="component" value="Unassembled WGS sequence"/>
</dbReference>
<dbReference type="GO" id="GO:0017108">
    <property type="term" value="F:5'-flap endonuclease activity"/>
    <property type="evidence" value="ECO:0007669"/>
    <property type="project" value="TreeGrafter"/>
</dbReference>
<comment type="function">
    <text evidence="9">5'-&gt;3' double-stranded DNA exonuclease which may also possess a cryptic 3'-&gt;5' double-stranded DNA exonuclease activity. Functions in DNA mismatch repair.</text>
</comment>
<dbReference type="InterPro" id="IPR006084">
    <property type="entry name" value="XPG/Rad2"/>
</dbReference>
<dbReference type="FunFam" id="3.40.50.1010:FF:000002">
    <property type="entry name" value="Exonuclease 1, putative"/>
    <property type="match status" value="1"/>
</dbReference>
<dbReference type="GO" id="GO:0003677">
    <property type="term" value="F:DNA binding"/>
    <property type="evidence" value="ECO:0007669"/>
    <property type="project" value="UniProtKB-UniRule"/>
</dbReference>
<keyword evidence="7 9" id="KW-0234">DNA repair</keyword>
<dbReference type="CDD" id="cd09901">
    <property type="entry name" value="H3TH_FEN1-like"/>
    <property type="match status" value="1"/>
</dbReference>
<dbReference type="Gene3D" id="1.10.150.20">
    <property type="entry name" value="5' to 3' exonuclease, C-terminal subdomain"/>
    <property type="match status" value="1"/>
</dbReference>
<evidence type="ECO:0000256" key="6">
    <source>
        <dbReference type="ARBA" id="ARBA00023128"/>
    </source>
</evidence>
<keyword evidence="3 9" id="KW-0540">Nuclease</keyword>
<organism evidence="13 14">
    <name type="scientific">Pythium oligandrum</name>
    <name type="common">Mycoparasitic fungus</name>
    <dbReference type="NCBI Taxonomy" id="41045"/>
    <lineage>
        <taxon>Eukaryota</taxon>
        <taxon>Sar</taxon>
        <taxon>Stramenopiles</taxon>
        <taxon>Oomycota</taxon>
        <taxon>Peronosporomycetes</taxon>
        <taxon>Pythiales</taxon>
        <taxon>Pythiaceae</taxon>
        <taxon>Pythium</taxon>
    </lineage>
</organism>
<dbReference type="OrthoDB" id="26491at2759"/>
<evidence type="ECO:0000256" key="10">
    <source>
        <dbReference type="SAM" id="MobiDB-lite"/>
    </source>
</evidence>
<feature type="compositionally biased region" description="Polar residues" evidence="10">
    <location>
        <begin position="566"/>
        <end position="586"/>
    </location>
</feature>
<feature type="region of interest" description="Disordered" evidence="10">
    <location>
        <begin position="535"/>
        <end position="586"/>
    </location>
</feature>
<keyword evidence="14" id="KW-1185">Reference proteome</keyword>
<dbReference type="GO" id="GO:0035312">
    <property type="term" value="F:5'-3' DNA exonuclease activity"/>
    <property type="evidence" value="ECO:0007669"/>
    <property type="project" value="UniProtKB-UniRule"/>
</dbReference>
<dbReference type="SMART" id="SM00484">
    <property type="entry name" value="XPGI"/>
    <property type="match status" value="1"/>
</dbReference>
<keyword evidence="4 9" id="KW-0227">DNA damage</keyword>
<evidence type="ECO:0000256" key="2">
    <source>
        <dbReference type="ARBA" id="ARBA00022553"/>
    </source>
</evidence>
<evidence type="ECO:0000313" key="13">
    <source>
        <dbReference type="EMBL" id="TMW60191.1"/>
    </source>
</evidence>
<evidence type="ECO:0000256" key="7">
    <source>
        <dbReference type="ARBA" id="ARBA00023204"/>
    </source>
</evidence>
<evidence type="ECO:0000256" key="8">
    <source>
        <dbReference type="ARBA" id="ARBA00023242"/>
    </source>
</evidence>
<dbReference type="SMART" id="SM00485">
    <property type="entry name" value="XPGN"/>
    <property type="match status" value="1"/>
</dbReference>
<evidence type="ECO:0000256" key="9">
    <source>
        <dbReference type="RuleBase" id="RU910737"/>
    </source>
</evidence>
<comment type="similarity">
    <text evidence="9">Belongs to the XPG/RAD2 endonuclease family. EXO1 subfamily.</text>
</comment>
<dbReference type="PANTHER" id="PTHR11081:SF8">
    <property type="entry name" value="EXONUCLEASE 1"/>
    <property type="match status" value="1"/>
</dbReference>
<keyword evidence="9" id="KW-0267">Excision nuclease</keyword>
<name>A0A8K1CC25_PYTOL</name>
<keyword evidence="8 9" id="KW-0539">Nucleus</keyword>
<keyword evidence="9" id="KW-0228">DNA excision</keyword>
<comment type="caution">
    <text evidence="13">The sequence shown here is derived from an EMBL/GenBank/DDBJ whole genome shotgun (WGS) entry which is preliminary data.</text>
</comment>
<feature type="region of interest" description="Disordered" evidence="10">
    <location>
        <begin position="389"/>
        <end position="450"/>
    </location>
</feature>
<dbReference type="GO" id="GO:0046872">
    <property type="term" value="F:metal ion binding"/>
    <property type="evidence" value="ECO:0007669"/>
    <property type="project" value="UniProtKB-UniRule"/>
</dbReference>
<evidence type="ECO:0000256" key="3">
    <source>
        <dbReference type="ARBA" id="ARBA00022722"/>
    </source>
</evidence>
<dbReference type="SUPFAM" id="SSF88723">
    <property type="entry name" value="PIN domain-like"/>
    <property type="match status" value="1"/>
</dbReference>
<dbReference type="InterPro" id="IPR036279">
    <property type="entry name" value="5-3_exonuclease_C_sf"/>
</dbReference>
<dbReference type="Pfam" id="PF00752">
    <property type="entry name" value="XPG_N"/>
    <property type="match status" value="1"/>
</dbReference>
<keyword evidence="2" id="KW-0597">Phosphoprotein</keyword>
<evidence type="ECO:0000256" key="4">
    <source>
        <dbReference type="ARBA" id="ARBA00022763"/>
    </source>
</evidence>